<evidence type="ECO:0000313" key="2">
    <source>
        <dbReference type="EMBL" id="KAH0577048.1"/>
    </source>
</evidence>
<proteinExistence type="predicted"/>
<comment type="caution">
    <text evidence="2">The sequence shown here is derived from an EMBL/GenBank/DDBJ whole genome shotgun (WGS) entry which is preliminary data.</text>
</comment>
<dbReference type="EMBL" id="AUWU02000001">
    <property type="protein sequence ID" value="KAH0577048.1"/>
    <property type="molecule type" value="Genomic_DNA"/>
</dbReference>
<feature type="transmembrane region" description="Helical" evidence="1">
    <location>
        <begin position="432"/>
        <end position="452"/>
    </location>
</feature>
<feature type="transmembrane region" description="Helical" evidence="1">
    <location>
        <begin position="7"/>
        <end position="27"/>
    </location>
</feature>
<dbReference type="Proteomes" id="UP000018208">
    <property type="component" value="Unassembled WGS sequence"/>
</dbReference>
<feature type="transmembrane region" description="Helical" evidence="1">
    <location>
        <begin position="79"/>
        <end position="101"/>
    </location>
</feature>
<dbReference type="GeneID" id="94294419"/>
<evidence type="ECO:0000313" key="3">
    <source>
        <dbReference type="Proteomes" id="UP000018208"/>
    </source>
</evidence>
<feature type="transmembrane region" description="Helical" evidence="1">
    <location>
        <begin position="107"/>
        <end position="129"/>
    </location>
</feature>
<feature type="transmembrane region" description="Helical" evidence="1">
    <location>
        <begin position="47"/>
        <end position="67"/>
    </location>
</feature>
<accession>A0A9P8LZX0</accession>
<keyword evidence="1 2" id="KW-0812">Transmembrane</keyword>
<gene>
    <name evidence="2" type="ORF">SS50377_20396</name>
</gene>
<dbReference type="InterPro" id="IPR017946">
    <property type="entry name" value="PLC-like_Pdiesterase_TIM-brl"/>
</dbReference>
<name>A0A9P8LZX0_9EUKA</name>
<protein>
    <submittedName>
        <fullName evidence="2">Transmembrane domain-containing protein</fullName>
    </submittedName>
</protein>
<dbReference type="AlphaFoldDB" id="A0A9P8LZX0"/>
<keyword evidence="3" id="KW-1185">Reference proteome</keyword>
<keyword evidence="1" id="KW-0472">Membrane</keyword>
<dbReference type="GO" id="GO:0006629">
    <property type="term" value="P:lipid metabolic process"/>
    <property type="evidence" value="ECO:0007669"/>
    <property type="project" value="InterPro"/>
</dbReference>
<keyword evidence="1" id="KW-1133">Transmembrane helix</keyword>
<reference evidence="2 3" key="1">
    <citation type="journal article" date="2014" name="PLoS Genet.">
        <title>The Genome of Spironucleus salmonicida Highlights a Fish Pathogen Adapted to Fluctuating Environments.</title>
        <authorList>
            <person name="Xu F."/>
            <person name="Jerlstrom-Hultqvist J."/>
            <person name="Einarsson E."/>
            <person name="Astvaldsson A."/>
            <person name="Svard S.G."/>
            <person name="Andersson J.O."/>
        </authorList>
    </citation>
    <scope>NUCLEOTIDE SEQUENCE [LARGE SCALE GENOMIC DNA]</scope>
    <source>
        <strain evidence="2 3">ATCC 50377</strain>
    </source>
</reference>
<feature type="transmembrane region" description="Helical" evidence="1">
    <location>
        <begin position="141"/>
        <end position="162"/>
    </location>
</feature>
<organism evidence="2 3">
    <name type="scientific">Spironucleus salmonicida</name>
    <dbReference type="NCBI Taxonomy" id="348837"/>
    <lineage>
        <taxon>Eukaryota</taxon>
        <taxon>Metamonada</taxon>
        <taxon>Diplomonadida</taxon>
        <taxon>Hexamitidae</taxon>
        <taxon>Hexamitinae</taxon>
        <taxon>Spironucleus</taxon>
    </lineage>
</organism>
<evidence type="ECO:0000256" key="1">
    <source>
        <dbReference type="SAM" id="Phobius"/>
    </source>
</evidence>
<dbReference type="RefSeq" id="XP_067767821.1">
    <property type="nucleotide sequence ID" value="XM_067904339.1"/>
</dbReference>
<dbReference type="KEGG" id="ssao:94294419"/>
<dbReference type="Gene3D" id="3.20.20.190">
    <property type="entry name" value="Phosphatidylinositol (PI) phosphodiesterase"/>
    <property type="match status" value="1"/>
</dbReference>
<sequence>MKQNIYILVNYISWILTVISLFLVAILYCSESFNIFAAISLKLGIPILRYLRILTITIIIIPFILLSNSQNYHENWIKFLLIIYNSICITLQILVIILRWHQSYETILFYAVCVFIFIMHILLPIFSFLSLRGQYKIRKIIIAIGLIILQVTLILSISLLPYSQFLIKNLLFGTSQQPLIIIDGGSRKFAAPNTRLSIMTAWATRQNPIILLTVRLTKDEILVGDIDRAIKFPDLTYLELEKLQIGKIYSQVDPYGSFSRISAANDAESELLAQQVHDAAQLSKITTLHNLISTCLHFGIRFVIDVNEENREAALTHHLLHLLASMGLMEPDKTPLYSVRVHQEAVFCTLQNAHIRLSIPAVLARLNITETCGKSNENIPIFAPLPQLISLRTAGVDADFDGANSEISNCVASRLGVGRVFSTQAEPSTCTVLFWLQTGAIAGLLGLFWAILRAVRALWGERVAKEKL</sequence>
<dbReference type="GO" id="GO:0008081">
    <property type="term" value="F:phosphoric diester hydrolase activity"/>
    <property type="evidence" value="ECO:0007669"/>
    <property type="project" value="InterPro"/>
</dbReference>